<dbReference type="GeneTree" id="ENSGT00860000136085"/>
<feature type="region of interest" description="Disordered" evidence="1">
    <location>
        <begin position="192"/>
        <end position="231"/>
    </location>
</feature>
<dbReference type="OMA" id="HQGCPEP"/>
<evidence type="ECO:0000313" key="2">
    <source>
        <dbReference type="Ensembl" id="ENSPPYP00000002593.2"/>
    </source>
</evidence>
<dbReference type="InParanoid" id="H2NA84"/>
<dbReference type="AlphaFoldDB" id="H2NA84"/>
<sequence>MYISACLGLSPGSMDVQATDPLGLQQMNRSWGRVRAGAVRSSGAEGAHQGCPEPGSVRRGLDPGHRLWVDRVSRQNEDVLLRCSRKASFPFFGNDPPTPSPRQAIPGRARTRPQATRRSASPGASGGPREWGAVSALQFAWEGNRDFPFALSAGTAVPALRGRGDAALWGKSGWQEVAGLLEEVLGCAAVAAEKGPEDATRPFPRAAREPRGEDGQGLSEGGTGEPGASGRRGAEALKMANVPRLPSLLTAGSRTGSAPGLPSALASRQFPFLLGGFCATSFIQYLDQQMNTQRGKGCLEGWRGFQAGAHLRAP</sequence>
<keyword evidence="3" id="KW-1185">Reference proteome</keyword>
<feature type="compositionally biased region" description="Gly residues" evidence="1">
    <location>
        <begin position="218"/>
        <end position="227"/>
    </location>
</feature>
<feature type="region of interest" description="Disordered" evidence="1">
    <location>
        <begin position="91"/>
        <end position="130"/>
    </location>
</feature>
<organism evidence="2 3">
    <name type="scientific">Pongo abelii</name>
    <name type="common">Sumatran orangutan</name>
    <name type="synonym">Pongo pygmaeus abelii</name>
    <dbReference type="NCBI Taxonomy" id="9601"/>
    <lineage>
        <taxon>Eukaryota</taxon>
        <taxon>Metazoa</taxon>
        <taxon>Chordata</taxon>
        <taxon>Craniata</taxon>
        <taxon>Vertebrata</taxon>
        <taxon>Euteleostomi</taxon>
        <taxon>Mammalia</taxon>
        <taxon>Eutheria</taxon>
        <taxon>Euarchontoglires</taxon>
        <taxon>Primates</taxon>
        <taxon>Haplorrhini</taxon>
        <taxon>Catarrhini</taxon>
        <taxon>Hominidae</taxon>
        <taxon>Pongo</taxon>
    </lineage>
</organism>
<protein>
    <submittedName>
        <fullName evidence="2">Uncharacterized protein</fullName>
    </submittedName>
</protein>
<reference evidence="2" key="2">
    <citation type="submission" date="2025-08" db="UniProtKB">
        <authorList>
            <consortium name="Ensembl"/>
        </authorList>
    </citation>
    <scope>IDENTIFICATION</scope>
</reference>
<dbReference type="Proteomes" id="UP000001595">
    <property type="component" value="Chromosome 10"/>
</dbReference>
<evidence type="ECO:0000256" key="1">
    <source>
        <dbReference type="SAM" id="MobiDB-lite"/>
    </source>
</evidence>
<gene>
    <name evidence="2" type="primary">DKFZP470J0814</name>
</gene>
<reference evidence="2 3" key="1">
    <citation type="submission" date="2008-02" db="EMBL/GenBank/DDBJ databases">
        <title>A 6x draft sequence assembly of the Pongo pygmaeus abelii genome.</title>
        <authorList>
            <person name="Wilson R.K."/>
            <person name="Mardis E."/>
        </authorList>
    </citation>
    <scope>NUCLEOTIDE SEQUENCE [LARGE SCALE GENOMIC DNA]</scope>
</reference>
<feature type="compositionally biased region" description="Basic and acidic residues" evidence="1">
    <location>
        <begin position="194"/>
        <end position="214"/>
    </location>
</feature>
<proteinExistence type="predicted"/>
<name>H2NA84_PONAB</name>
<evidence type="ECO:0000313" key="3">
    <source>
        <dbReference type="Proteomes" id="UP000001595"/>
    </source>
</evidence>
<dbReference type="HOGENOM" id="CLU_930540_0_0_1"/>
<reference evidence="2" key="3">
    <citation type="submission" date="2025-09" db="UniProtKB">
        <authorList>
            <consortium name="Ensembl"/>
        </authorList>
    </citation>
    <scope>IDENTIFICATION</scope>
</reference>
<feature type="region of interest" description="Disordered" evidence="1">
    <location>
        <begin position="39"/>
        <end position="62"/>
    </location>
</feature>
<dbReference type="Ensembl" id="ENSPPYT00000002671.2">
    <property type="protein sequence ID" value="ENSPPYP00000002593.2"/>
    <property type="gene ID" value="ENSPPYG00000002219.2"/>
</dbReference>
<accession>H2NA84</accession>